<dbReference type="CDD" id="cd04080">
    <property type="entry name" value="CBM6_cellulase-like"/>
    <property type="match status" value="1"/>
</dbReference>
<dbReference type="PANTHER" id="PTHR31084:SF0">
    <property type="entry name" value="ALPHA-L-FUCOSIDASE 2"/>
    <property type="match status" value="1"/>
</dbReference>
<dbReference type="STRING" id="153721.MYP_2162"/>
<dbReference type="InterPro" id="IPR012341">
    <property type="entry name" value="6hp_glycosidase-like_sf"/>
</dbReference>
<dbReference type="Pfam" id="PF14498">
    <property type="entry name" value="Glyco_hyd_65N_2"/>
    <property type="match status" value="1"/>
</dbReference>
<dbReference type="Pfam" id="PF22124">
    <property type="entry name" value="Glyco_hydro_95_cat"/>
    <property type="match status" value="1"/>
</dbReference>
<accession>A0A098LET4</accession>
<dbReference type="GO" id="GO:0005975">
    <property type="term" value="P:carbohydrate metabolic process"/>
    <property type="evidence" value="ECO:0007669"/>
    <property type="project" value="InterPro"/>
</dbReference>
<dbReference type="GO" id="GO:0004560">
    <property type="term" value="F:alpha-L-fucosidase activity"/>
    <property type="evidence" value="ECO:0007669"/>
    <property type="project" value="TreeGrafter"/>
</dbReference>
<dbReference type="OrthoDB" id="9802600at2"/>
<feature type="domain" description="CBM6" evidence="2">
    <location>
        <begin position="783"/>
        <end position="926"/>
    </location>
</feature>
<dbReference type="GO" id="GO:0030246">
    <property type="term" value="F:carbohydrate binding"/>
    <property type="evidence" value="ECO:0007669"/>
    <property type="project" value="InterPro"/>
</dbReference>
<dbReference type="InterPro" id="IPR049053">
    <property type="entry name" value="AFCA-like_C"/>
</dbReference>
<evidence type="ECO:0000256" key="1">
    <source>
        <dbReference type="ARBA" id="ARBA00022729"/>
    </source>
</evidence>
<dbReference type="eggNOG" id="COG5276">
    <property type="taxonomic scope" value="Bacteria"/>
</dbReference>
<dbReference type="InterPro" id="IPR026444">
    <property type="entry name" value="Secre_tail"/>
</dbReference>
<sequence>MDINKYKLSAILCLVVLVVGHIKGQNPGDLTLWYNKDAGTVFTDALPIGNGRLGGMVYGIVSRDVIGLNECTVWSGNPGNNNKAGAASSLATARNQIFAGNYAAADATVGNMIGSGQERFMPVGNLYLNFPGHIATNYYRELNLRTAIAKTTYSYAGVNYTREYFASYPDQIIVIRLTASQPGKITFSTSMDSPQTPVTISNVGNDQLFLNGQADAVKFQNRVKVKTEGGTLTANNNSITVSGANSATVILAIGSNFNAYNNVNGDQVARAASFIDNVSAKSYTQLLNAHLEDYQALFNRVDINLGPGNSSTRLPTDQRVANFSTSDDPQLVRLHYQFGRYLMIACSRPGSQPANLQGVWNKDMYPSWGSKYTTNINFQMNYWMTESGNLPECAHPMIEKTKALVAPGQQSAQAHWGVNSGWVLHHNTDLWNRTGPIDGAWGHWPTGGAWLCYNLWEHYQFSKDKTYLNDVYPTIKSSAQFFLNSLVQEPISGNNYLVTSPSTSPELAHGGYYTCFGPTMDIQIIRDLFNTVIKASEILNIDDNFRNQVKASLARLPPHRVGRYGQLQEWFQDWDNPNEKHRHISHLYGLFPSNQISLRATPVLANAAKVTLAQRGDDATGWSLAWKINFWARMEDGNHAYKLIRMLITPERTYNNLFDAHPPFQIDGNFGAVSGVNEMLMQSQNNEIQFLPALPTIWSNGNVKGLRARSGFLIDSISWKSGKLSQATVTSQQGDTLRLRYGNISRTYITRIGKTYAFDGSLNLIGATDNTTPYKGIPHAIPGRIEAEEYDDGGEGFAYREADRKGNEGGATFRNDEVDIENTMDEEGKYNIGYILNGEWLLYTVNVTKTGKYNLDLRVASPDDGKTLQIEMDGENLAGPVTIPNTGGWQNWETTSVMDLDLTQGQHKMRILFNADYMNLNYLEFKPSIVTGLGAEETEIVHIYPNPFNSEGITVKHKGIFRYKVDDVLGIQVESGSATDEGKIGAALGTGIYVLTIETQNGITIHKIVKR</sequence>
<evidence type="ECO:0000313" key="4">
    <source>
        <dbReference type="Proteomes" id="UP000030185"/>
    </source>
</evidence>
<dbReference type="PROSITE" id="PS51175">
    <property type="entry name" value="CBM6"/>
    <property type="match status" value="1"/>
</dbReference>
<protein>
    <submittedName>
        <fullName evidence="3">Putative carbohydrate-active enzyme</fullName>
    </submittedName>
</protein>
<dbReference type="EMBL" id="BBLT01000004">
    <property type="protein sequence ID" value="GAL84934.1"/>
    <property type="molecule type" value="Genomic_DNA"/>
</dbReference>
<organism evidence="3 4">
    <name type="scientific">Sporocytophaga myxococcoides</name>
    <dbReference type="NCBI Taxonomy" id="153721"/>
    <lineage>
        <taxon>Bacteria</taxon>
        <taxon>Pseudomonadati</taxon>
        <taxon>Bacteroidota</taxon>
        <taxon>Cytophagia</taxon>
        <taxon>Cytophagales</taxon>
        <taxon>Cytophagaceae</taxon>
        <taxon>Sporocytophaga</taxon>
    </lineage>
</organism>
<dbReference type="SUPFAM" id="SSF49785">
    <property type="entry name" value="Galactose-binding domain-like"/>
    <property type="match status" value="1"/>
</dbReference>
<dbReference type="InterPro" id="IPR006584">
    <property type="entry name" value="Cellulose-bd_IV"/>
</dbReference>
<dbReference type="SMART" id="SM00606">
    <property type="entry name" value="CBD_IV"/>
    <property type="match status" value="1"/>
</dbReference>
<dbReference type="InterPro" id="IPR005084">
    <property type="entry name" value="CBM6"/>
</dbReference>
<keyword evidence="1" id="KW-0732">Signal</keyword>
<name>A0A098LET4_9BACT</name>
<reference evidence="3 4" key="1">
    <citation type="submission" date="2014-09" db="EMBL/GenBank/DDBJ databases">
        <title>Sporocytophaga myxococcoides PG-01 genome sequencing.</title>
        <authorList>
            <person name="Liu L."/>
            <person name="Gao P.J."/>
            <person name="Chen G.J."/>
            <person name="Wang L.S."/>
        </authorList>
    </citation>
    <scope>NUCLEOTIDE SEQUENCE [LARGE SCALE GENOMIC DNA]</scope>
    <source>
        <strain evidence="3 4">PG-01</strain>
    </source>
</reference>
<dbReference type="AlphaFoldDB" id="A0A098LET4"/>
<dbReference type="InterPro" id="IPR008979">
    <property type="entry name" value="Galactose-bd-like_sf"/>
</dbReference>
<gene>
    <name evidence="3" type="ORF">MYP_2162</name>
</gene>
<dbReference type="Pfam" id="PF03422">
    <property type="entry name" value="CBM_6"/>
    <property type="match status" value="1"/>
</dbReference>
<proteinExistence type="predicted"/>
<keyword evidence="4" id="KW-1185">Reference proteome</keyword>
<dbReference type="InterPro" id="IPR027414">
    <property type="entry name" value="GH95_N_dom"/>
</dbReference>
<dbReference type="Pfam" id="PF21307">
    <property type="entry name" value="Glyco_hydro_95_C"/>
    <property type="match status" value="1"/>
</dbReference>
<dbReference type="PANTHER" id="PTHR31084">
    <property type="entry name" value="ALPHA-L-FUCOSIDASE 2"/>
    <property type="match status" value="1"/>
</dbReference>
<dbReference type="Gene3D" id="1.50.10.10">
    <property type="match status" value="1"/>
</dbReference>
<dbReference type="RefSeq" id="WP_052430093.1">
    <property type="nucleotide sequence ID" value="NZ_BBLT01000004.1"/>
</dbReference>
<evidence type="ECO:0000313" key="3">
    <source>
        <dbReference type="EMBL" id="GAL84934.1"/>
    </source>
</evidence>
<dbReference type="eggNOG" id="COG1554">
    <property type="taxonomic scope" value="Bacteria"/>
</dbReference>
<comment type="caution">
    <text evidence="3">The sequence shown here is derived from an EMBL/GenBank/DDBJ whole genome shotgun (WGS) entry which is preliminary data.</text>
</comment>
<dbReference type="NCBIfam" id="TIGR04183">
    <property type="entry name" value="Por_Secre_tail"/>
    <property type="match status" value="1"/>
</dbReference>
<dbReference type="InterPro" id="IPR054363">
    <property type="entry name" value="GH95_cat"/>
</dbReference>
<dbReference type="SUPFAM" id="SSF48208">
    <property type="entry name" value="Six-hairpin glycosidases"/>
    <property type="match status" value="1"/>
</dbReference>
<dbReference type="Proteomes" id="UP000030185">
    <property type="component" value="Unassembled WGS sequence"/>
</dbReference>
<dbReference type="InterPro" id="IPR008928">
    <property type="entry name" value="6-hairpin_glycosidase_sf"/>
</dbReference>
<evidence type="ECO:0000259" key="2">
    <source>
        <dbReference type="PROSITE" id="PS51175"/>
    </source>
</evidence>
<dbReference type="Gene3D" id="2.60.120.260">
    <property type="entry name" value="Galactose-binding domain-like"/>
    <property type="match status" value="1"/>
</dbReference>